<comment type="caution">
    <text evidence="2">The sequence shown here is derived from an EMBL/GenBank/DDBJ whole genome shotgun (WGS) entry which is preliminary data.</text>
</comment>
<keyword evidence="1" id="KW-0175">Coiled coil</keyword>
<evidence type="ECO:0000256" key="1">
    <source>
        <dbReference type="SAM" id="Coils"/>
    </source>
</evidence>
<proteinExistence type="predicted"/>
<dbReference type="Proteomes" id="UP001461498">
    <property type="component" value="Unassembled WGS sequence"/>
</dbReference>
<evidence type="ECO:0000313" key="3">
    <source>
        <dbReference type="Proteomes" id="UP001461498"/>
    </source>
</evidence>
<organism evidence="2 3">
    <name type="scientific">Rhynocoris fuscipes</name>
    <dbReference type="NCBI Taxonomy" id="488301"/>
    <lineage>
        <taxon>Eukaryota</taxon>
        <taxon>Metazoa</taxon>
        <taxon>Ecdysozoa</taxon>
        <taxon>Arthropoda</taxon>
        <taxon>Hexapoda</taxon>
        <taxon>Insecta</taxon>
        <taxon>Pterygota</taxon>
        <taxon>Neoptera</taxon>
        <taxon>Paraneoptera</taxon>
        <taxon>Hemiptera</taxon>
        <taxon>Heteroptera</taxon>
        <taxon>Panheteroptera</taxon>
        <taxon>Cimicomorpha</taxon>
        <taxon>Reduviidae</taxon>
        <taxon>Harpactorinae</taxon>
        <taxon>Harpactorini</taxon>
        <taxon>Rhynocoris</taxon>
    </lineage>
</organism>
<gene>
    <name evidence="2" type="ORF">O3M35_001478</name>
</gene>
<dbReference type="EMBL" id="JAPXFL010000010">
    <property type="protein sequence ID" value="KAK9500166.1"/>
    <property type="molecule type" value="Genomic_DNA"/>
</dbReference>
<feature type="coiled-coil region" evidence="1">
    <location>
        <begin position="108"/>
        <end position="135"/>
    </location>
</feature>
<evidence type="ECO:0000313" key="2">
    <source>
        <dbReference type="EMBL" id="KAK9500166.1"/>
    </source>
</evidence>
<dbReference type="AlphaFoldDB" id="A0AAW1CMN0"/>
<keyword evidence="3" id="KW-1185">Reference proteome</keyword>
<reference evidence="2 3" key="1">
    <citation type="submission" date="2022-12" db="EMBL/GenBank/DDBJ databases">
        <title>Chromosome-level genome assembly of true bugs.</title>
        <authorList>
            <person name="Ma L."/>
            <person name="Li H."/>
        </authorList>
    </citation>
    <scope>NUCLEOTIDE SEQUENCE [LARGE SCALE GENOMIC DNA]</scope>
    <source>
        <strain evidence="2">Lab_2022b</strain>
    </source>
</reference>
<sequence length="164" mass="19705">MAKVDDDSNQRFQLVYNRAEHPTLKNFHQTRCKTCYNEKKQEKYYSKNAIRRLSKLLDTPCNSNLEYLPKEIHTKKGSHDRKEYCSLEKMQTTSCKACAHDKRNHNYYTLLSKEFQKLKNDIEELKLSVLSIKNECSNCNHIKRKNEFKNHKKNSKYKRIRILK</sequence>
<name>A0AAW1CMN0_9HEMI</name>
<accession>A0AAW1CMN0</accession>
<protein>
    <submittedName>
        <fullName evidence="2">Uncharacterized protein</fullName>
    </submittedName>
</protein>